<organism evidence="3 4">
    <name type="scientific">Galerina marginata (strain CBS 339.88)</name>
    <dbReference type="NCBI Taxonomy" id="685588"/>
    <lineage>
        <taxon>Eukaryota</taxon>
        <taxon>Fungi</taxon>
        <taxon>Dikarya</taxon>
        <taxon>Basidiomycota</taxon>
        <taxon>Agaricomycotina</taxon>
        <taxon>Agaricomycetes</taxon>
        <taxon>Agaricomycetidae</taxon>
        <taxon>Agaricales</taxon>
        <taxon>Agaricineae</taxon>
        <taxon>Strophariaceae</taxon>
        <taxon>Galerina</taxon>
    </lineage>
</organism>
<evidence type="ECO:0000313" key="3">
    <source>
        <dbReference type="EMBL" id="KDR73105.1"/>
    </source>
</evidence>
<proteinExistence type="predicted"/>
<dbReference type="HOGENOM" id="CLU_556721_0_0_1"/>
<reference evidence="4" key="1">
    <citation type="journal article" date="2014" name="Proc. Natl. Acad. Sci. U.S.A.">
        <title>Extensive sampling of basidiomycete genomes demonstrates inadequacy of the white-rot/brown-rot paradigm for wood decay fungi.</title>
        <authorList>
            <person name="Riley R."/>
            <person name="Salamov A.A."/>
            <person name="Brown D.W."/>
            <person name="Nagy L.G."/>
            <person name="Floudas D."/>
            <person name="Held B.W."/>
            <person name="Levasseur A."/>
            <person name="Lombard V."/>
            <person name="Morin E."/>
            <person name="Otillar R."/>
            <person name="Lindquist E.A."/>
            <person name="Sun H."/>
            <person name="LaButti K.M."/>
            <person name="Schmutz J."/>
            <person name="Jabbour D."/>
            <person name="Luo H."/>
            <person name="Baker S.E."/>
            <person name="Pisabarro A.G."/>
            <person name="Walton J.D."/>
            <person name="Blanchette R.A."/>
            <person name="Henrissat B."/>
            <person name="Martin F."/>
            <person name="Cullen D."/>
            <person name="Hibbett D.S."/>
            <person name="Grigoriev I.V."/>
        </authorList>
    </citation>
    <scope>NUCLEOTIDE SEQUENCE [LARGE SCALE GENOMIC DNA]</scope>
    <source>
        <strain evidence="4">CBS 339.88</strain>
    </source>
</reference>
<evidence type="ECO:0000313" key="4">
    <source>
        <dbReference type="Proteomes" id="UP000027222"/>
    </source>
</evidence>
<keyword evidence="2" id="KW-0812">Transmembrane</keyword>
<keyword evidence="2" id="KW-0472">Membrane</keyword>
<feature type="transmembrane region" description="Helical" evidence="2">
    <location>
        <begin position="386"/>
        <end position="408"/>
    </location>
</feature>
<accession>A0A067SQ82</accession>
<feature type="compositionally biased region" description="Polar residues" evidence="1">
    <location>
        <begin position="368"/>
        <end position="377"/>
    </location>
</feature>
<dbReference type="EMBL" id="KL142386">
    <property type="protein sequence ID" value="KDR73105.1"/>
    <property type="molecule type" value="Genomic_DNA"/>
</dbReference>
<sequence>MSTPTPAIININIETKCPLSHLERERIWQAHRTRAIYAQGTRTLGACMCQVRRFAVQPRACMTGSQTRFGRWDTRVFEHGGGLFQNHRTCQPATQAPVAKRKSAVHPPSEAEIIDLSMLDHDDDDSPPPPPSRPKSKPEPKFWDRPNLEHPDPTRTSSACQIPMTTTKLHGGFPARRRGHEGAQAMFASRQSCSCHRLRWERKRREVVEISSGSEDEMVLLPSTVKKGLPNEAGSPLQTPGSKCANGACTGASVSRGATRLSNGVTSKSASGSWFAPASRLGLGGSSSLSQATARKLDGSYFIFTSANTAPASRPTTTFSMSTTTAPRTSTSTASSTAKSSSIPPRLCPFASYSSPGAAPSTASSTSRPQVVPSNQGEKWRRNTQLAIWALMWTWAWIWGHIWIWIICDMQFQHQRQPRPQRQPQSALPICSVPAAESSKLVSTAVAGSKLTAITSGSVLRSAISQHGAGASSVSSSNGSNCNFNCNPST</sequence>
<dbReference type="Proteomes" id="UP000027222">
    <property type="component" value="Unassembled WGS sequence"/>
</dbReference>
<feature type="compositionally biased region" description="Polar residues" evidence="1">
    <location>
        <begin position="154"/>
        <end position="168"/>
    </location>
</feature>
<evidence type="ECO:0000256" key="2">
    <source>
        <dbReference type="SAM" id="Phobius"/>
    </source>
</evidence>
<feature type="region of interest" description="Disordered" evidence="1">
    <location>
        <begin position="119"/>
        <end position="176"/>
    </location>
</feature>
<feature type="compositionally biased region" description="Low complexity" evidence="1">
    <location>
        <begin position="313"/>
        <end position="342"/>
    </location>
</feature>
<dbReference type="AlphaFoldDB" id="A0A067SQ82"/>
<keyword evidence="4" id="KW-1185">Reference proteome</keyword>
<evidence type="ECO:0000256" key="1">
    <source>
        <dbReference type="SAM" id="MobiDB-lite"/>
    </source>
</evidence>
<protein>
    <submittedName>
        <fullName evidence="3">Uncharacterized protein</fullName>
    </submittedName>
</protein>
<feature type="compositionally biased region" description="Low complexity" evidence="1">
    <location>
        <begin position="351"/>
        <end position="367"/>
    </location>
</feature>
<feature type="region of interest" description="Disordered" evidence="1">
    <location>
        <begin position="312"/>
        <end position="378"/>
    </location>
</feature>
<name>A0A067SQ82_GALM3</name>
<keyword evidence="2" id="KW-1133">Transmembrane helix</keyword>
<feature type="compositionally biased region" description="Basic and acidic residues" evidence="1">
    <location>
        <begin position="136"/>
        <end position="153"/>
    </location>
</feature>
<gene>
    <name evidence="3" type="ORF">GALMADRAFT_142254</name>
</gene>